<dbReference type="InterPro" id="IPR036594">
    <property type="entry name" value="Meth_synthase_dom"/>
</dbReference>
<dbReference type="Gene3D" id="3.20.20.20">
    <property type="entry name" value="Dihydropteroate synthase-like"/>
    <property type="match status" value="1"/>
</dbReference>
<dbReference type="PROSITE" id="PS51332">
    <property type="entry name" value="B12_BINDING"/>
    <property type="match status" value="1"/>
</dbReference>
<comment type="similarity">
    <text evidence="5">Belongs to the vitamin-B12 dependent methionine synthase family.</text>
</comment>
<dbReference type="GO" id="GO:0008705">
    <property type="term" value="F:methionine synthase activity"/>
    <property type="evidence" value="ECO:0007669"/>
    <property type="project" value="UniProtKB-EC"/>
</dbReference>
<dbReference type="EMBL" id="CP133720">
    <property type="protein sequence ID" value="WMW80551.1"/>
    <property type="molecule type" value="Genomic_DNA"/>
</dbReference>
<dbReference type="InterPro" id="IPR011822">
    <property type="entry name" value="MetH"/>
</dbReference>
<sequence length="1245" mass="137450">MSTVRPISATESRLRELLQQRILILDGAMGTMIQRYKLTEADYRGERFRDFTGPEGVRELFVKGNNELLSLTQPHVIAEIHEQYLAAGADLIETNTFGATTVAQDDYHMAHLAYEMNVASAKIARAACDKYSTADKPRFVAGALGPTPKTASISPDVNDPAARNVTFDQLVAAYHEQVRGLVDGGADVLLVETIFDTLNCKAALFAIDQYFEETGKTLPIMISGTVTDASGRILSGQTVPAFWNSVRHAKPLTIGLNCALGAALMRPYAEELSKIADTFVCIYPNAGLPNPMSDTGFDELPADTSALLKEFADAGFINVAGGCCGTTPDHIKAIADILKTRTPRSVPTIDAAMRLSGLEPFTIDAQSLFVNVGERTNVTGSKAFARLILNEQYDEALAVARQQVENGAQIIDINMDEAMLDSQAAMTRFLNLIASEPDIARVPIMIDSSKWSVIEAGLKCVQGKAIVNSISMKEGEEEFLRQARLCRRYGAAVIVMAFDEQGQADTYARKIEICERAYRLLVNKVDFDPQDIIFDPNIFAIATGIEEHNNYAVDFIEATRWIHQNLPGAKISGGVSNVSFSFRGNDPAREAIHTVFLYHAIQAGMTMGIVNAGMIGVYSELPEELRERVEDVVLNRREDATERMIEFAATLKADGKKEEATLEWRNEPVQKRLAHALVHGITNWIVEDTEEARLQFERPIQVIEGPLMDGMNIVGDLFGQGKMFLPQVVKSARVMKQAVAHLVPFIEEEKKRSGDNKPKGKIVIATVKGDVHDIGKNIVTVVLQCNNFEVVNMGVMVPCSEILAKAKAENADIIGLSGLITPSLEEMAYVAKEMQRDPHFRMMKIPLMIGGATTSRAHTAVKIAPNYEGPVVYVPDASRSVSVAQSLLTPETREQYINELASDYERVRTLHGNKKATPMLSLAQARANKMKLSFAGDNAPVKPKFIGRRVFKNVDLATIANYIDWGPFFQTWDLAGPFPAILTDEVVGDAASKVYAEGQAMLKKIIEGRWLTANGVVSLLPANTVNDDDIEIYTDDSREHVAFTYYGARQQTEKPVIDGQQRPNQCLSDFIAPKDSGIKDYIGMFAVTAGLGIEKHEKRFEDAHDDYSSIMLKSLADRLAEAFAEYLHERVRKDLWGYAADEALSNEELIKESYSGIRPAPGYPACPEHTVKTEMFKQMQCEEIEMFITESWAMIPGAAVSGFYFAHPEAKYFNVGKIGDDQVTDMAVRRGVEKSEVERWLAPNL</sequence>
<evidence type="ECO:0000256" key="14">
    <source>
        <dbReference type="ARBA" id="ARBA00022737"/>
    </source>
</evidence>
<dbReference type="InterPro" id="IPR036589">
    <property type="entry name" value="HCY_dom_sf"/>
</dbReference>
<reference evidence="28" key="1">
    <citation type="submission" date="2023-09" db="EMBL/GenBank/DDBJ databases">
        <title>Undibacterium sp. 20NA77.5 isolated from freshwater.</title>
        <authorList>
            <person name="Le V."/>
            <person name="Ko S.-R."/>
            <person name="Ahn C.-Y."/>
            <person name="Oh H.-M."/>
        </authorList>
    </citation>
    <scope>NUCLEOTIDE SEQUENCE</scope>
    <source>
        <strain evidence="28">20NA77.5</strain>
    </source>
</reference>
<evidence type="ECO:0000313" key="29">
    <source>
        <dbReference type="Proteomes" id="UP001181355"/>
    </source>
</evidence>
<dbReference type="InterPro" id="IPR050554">
    <property type="entry name" value="Met_Synthase/Corrinoid"/>
</dbReference>
<dbReference type="GO" id="GO:0032259">
    <property type="term" value="P:methylation"/>
    <property type="evidence" value="ECO:0007669"/>
    <property type="project" value="UniProtKB-KW"/>
</dbReference>
<dbReference type="SUPFAM" id="SSF56507">
    <property type="entry name" value="Methionine synthase activation domain-like"/>
    <property type="match status" value="1"/>
</dbReference>
<dbReference type="InterPro" id="IPR011005">
    <property type="entry name" value="Dihydropteroate_synth-like_sf"/>
</dbReference>
<dbReference type="PROSITE" id="PS50970">
    <property type="entry name" value="HCY"/>
    <property type="match status" value="1"/>
</dbReference>
<organism evidence="28 29">
    <name type="scientific">Undibacterium cyanobacteriorum</name>
    <dbReference type="NCBI Taxonomy" id="3073561"/>
    <lineage>
        <taxon>Bacteria</taxon>
        <taxon>Pseudomonadati</taxon>
        <taxon>Pseudomonadota</taxon>
        <taxon>Betaproteobacteria</taxon>
        <taxon>Burkholderiales</taxon>
        <taxon>Oxalobacteraceae</taxon>
        <taxon>Undibacterium</taxon>
    </lineage>
</organism>
<evidence type="ECO:0000256" key="22">
    <source>
        <dbReference type="PROSITE-ProRule" id="PRU00333"/>
    </source>
</evidence>
<dbReference type="SUPFAM" id="SSF82282">
    <property type="entry name" value="Homocysteine S-methyltransferase"/>
    <property type="match status" value="1"/>
</dbReference>
<dbReference type="Pfam" id="PF02310">
    <property type="entry name" value="B12-binding"/>
    <property type="match status" value="1"/>
</dbReference>
<keyword evidence="17 21" id="KW-0170">Cobalt</keyword>
<feature type="domain" description="Pterin-binding" evidence="24">
    <location>
        <begin position="369"/>
        <end position="630"/>
    </location>
</feature>
<dbReference type="Gene3D" id="1.10.288.10">
    <property type="entry name" value="Cobalamin-dependent Methionine Synthase, domain 2"/>
    <property type="match status" value="1"/>
</dbReference>
<dbReference type="InterPro" id="IPR004223">
    <property type="entry name" value="VitB12-dep_Met_synth_activ_dom"/>
</dbReference>
<dbReference type="PANTHER" id="PTHR45833:SF1">
    <property type="entry name" value="METHIONINE SYNTHASE"/>
    <property type="match status" value="1"/>
</dbReference>
<evidence type="ECO:0000313" key="28">
    <source>
        <dbReference type="EMBL" id="WMW80551.1"/>
    </source>
</evidence>
<evidence type="ECO:0000256" key="19">
    <source>
        <dbReference type="ARBA" id="ARBA00031040"/>
    </source>
</evidence>
<comment type="cofactor">
    <cofactor evidence="3 21">
        <name>methylcob(III)alamin</name>
        <dbReference type="ChEBI" id="CHEBI:28115"/>
    </cofactor>
</comment>
<keyword evidence="11 21" id="KW-0808">Transferase</keyword>
<dbReference type="PROSITE" id="PS50972">
    <property type="entry name" value="PTERIN_BINDING"/>
    <property type="match status" value="1"/>
</dbReference>
<dbReference type="Pfam" id="PF02607">
    <property type="entry name" value="B12-binding_2"/>
    <property type="match status" value="1"/>
</dbReference>
<dbReference type="NCBIfam" id="TIGR02082">
    <property type="entry name" value="metH"/>
    <property type="match status" value="1"/>
</dbReference>
<evidence type="ECO:0000256" key="6">
    <source>
        <dbReference type="ARBA" id="ARBA00012032"/>
    </source>
</evidence>
<dbReference type="PIRSF" id="PIRSF000381">
    <property type="entry name" value="MetH"/>
    <property type="match status" value="1"/>
</dbReference>
<dbReference type="SUPFAM" id="SSF51717">
    <property type="entry name" value="Dihydropteroate synthetase-like"/>
    <property type="match status" value="1"/>
</dbReference>
<keyword evidence="14" id="KW-0677">Repeat</keyword>
<name>A0ABY9RHX3_9BURK</name>
<keyword evidence="29" id="KW-1185">Reference proteome</keyword>
<dbReference type="PANTHER" id="PTHR45833">
    <property type="entry name" value="METHIONINE SYNTHASE"/>
    <property type="match status" value="1"/>
</dbReference>
<evidence type="ECO:0000256" key="20">
    <source>
        <dbReference type="NCBIfam" id="TIGR02082"/>
    </source>
</evidence>
<evidence type="ECO:0000256" key="5">
    <source>
        <dbReference type="ARBA" id="ARBA00010398"/>
    </source>
</evidence>
<dbReference type="InterPro" id="IPR036724">
    <property type="entry name" value="Cobalamin-bd_sf"/>
</dbReference>
<evidence type="ECO:0000256" key="12">
    <source>
        <dbReference type="ARBA" id="ARBA00022691"/>
    </source>
</evidence>
<dbReference type="SUPFAM" id="SSF52242">
    <property type="entry name" value="Cobalamin (vitamin B12)-binding domain"/>
    <property type="match status" value="1"/>
</dbReference>
<dbReference type="Gene3D" id="3.40.50.280">
    <property type="entry name" value="Cobalamin-binding domain"/>
    <property type="match status" value="1"/>
</dbReference>
<feature type="domain" description="B12-binding" evidence="26">
    <location>
        <begin position="759"/>
        <end position="898"/>
    </location>
</feature>
<comment type="function">
    <text evidence="18 21">Catalyzes the transfer of a methyl group from methyl-cobalamin to homocysteine, yielding enzyme-bound cob(I)alamin and methionine. Subsequently, remethylates the cofactor using methyltetrahydrofolate.</text>
</comment>
<dbReference type="Pfam" id="PF02965">
    <property type="entry name" value="Met_synt_B12"/>
    <property type="match status" value="1"/>
</dbReference>
<dbReference type="Pfam" id="PF02574">
    <property type="entry name" value="S-methyl_trans"/>
    <property type="match status" value="1"/>
</dbReference>
<dbReference type="Pfam" id="PF00809">
    <property type="entry name" value="Pterin_bind"/>
    <property type="match status" value="1"/>
</dbReference>
<keyword evidence="8 21" id="KW-0489">Methyltransferase</keyword>
<dbReference type="EC" id="2.1.1.13" evidence="6 20"/>
<evidence type="ECO:0000259" key="24">
    <source>
        <dbReference type="PROSITE" id="PS50972"/>
    </source>
</evidence>
<dbReference type="InterPro" id="IPR037010">
    <property type="entry name" value="VitB12-dep_Met_synth_activ_sf"/>
</dbReference>
<evidence type="ECO:0000256" key="2">
    <source>
        <dbReference type="ARBA" id="ARBA00001947"/>
    </source>
</evidence>
<evidence type="ECO:0000256" key="8">
    <source>
        <dbReference type="ARBA" id="ARBA00022603"/>
    </source>
</evidence>
<evidence type="ECO:0000256" key="18">
    <source>
        <dbReference type="ARBA" id="ARBA00025552"/>
    </source>
</evidence>
<evidence type="ECO:0000256" key="17">
    <source>
        <dbReference type="ARBA" id="ARBA00023285"/>
    </source>
</evidence>
<accession>A0ABY9RHX3</accession>
<comment type="domain">
    <text evidence="21">Modular enzyme with four functionally distinct domains. The isolated Hcy-binding domain catalyzes methyl transfer from free methylcobalamin to homocysteine. The Hcy-binding domain in association with the pterin-binding domain catalyzes the methylation of cob(I)alamin by methyltetrahydrofolate and the methylation of homocysteine. The B12-binding domain binds the cofactor. The AdoMet activation domain binds S-adenosyl-L-methionine. Under aerobic conditions cob(I)alamin can be converted to inactive cob(II)alamin. Reductive methylation by S-adenosyl-L-methionine and flavodoxin regenerates methylcobalamin.</text>
</comment>
<keyword evidence="10 21" id="KW-0846">Cobalamin</keyword>
<keyword evidence="16 21" id="KW-0486">Methionine biosynthesis</keyword>
<keyword evidence="15 21" id="KW-0862">Zinc</keyword>
<evidence type="ECO:0000256" key="7">
    <source>
        <dbReference type="ARBA" id="ARBA00013998"/>
    </source>
</evidence>
<comment type="cofactor">
    <cofactor evidence="2 21 22">
        <name>Zn(2+)</name>
        <dbReference type="ChEBI" id="CHEBI:29105"/>
    </cofactor>
</comment>
<dbReference type="SUPFAM" id="SSF47644">
    <property type="entry name" value="Methionine synthase domain"/>
    <property type="match status" value="1"/>
</dbReference>
<comment type="pathway">
    <text evidence="4 21">Amino-acid biosynthesis; L-methionine biosynthesis via de novo pathway; L-methionine from L-homocysteine (MetH route): step 1/1.</text>
</comment>
<dbReference type="CDD" id="cd02069">
    <property type="entry name" value="methionine_synthase_B12_BD"/>
    <property type="match status" value="1"/>
</dbReference>
<dbReference type="PROSITE" id="PS51337">
    <property type="entry name" value="B12_BINDING_NTER"/>
    <property type="match status" value="1"/>
</dbReference>
<evidence type="ECO:0000259" key="25">
    <source>
        <dbReference type="PROSITE" id="PS50974"/>
    </source>
</evidence>
<feature type="domain" description="Hcy-binding" evidence="23">
    <location>
        <begin position="11"/>
        <end position="338"/>
    </location>
</feature>
<dbReference type="PROSITE" id="PS50974">
    <property type="entry name" value="ADOMET_ACTIVATION"/>
    <property type="match status" value="1"/>
</dbReference>
<dbReference type="NCBIfam" id="NF007024">
    <property type="entry name" value="PRK09490.1"/>
    <property type="match status" value="1"/>
</dbReference>
<dbReference type="InterPro" id="IPR003759">
    <property type="entry name" value="Cbl-bd_cap"/>
</dbReference>
<evidence type="ECO:0000256" key="1">
    <source>
        <dbReference type="ARBA" id="ARBA00001700"/>
    </source>
</evidence>
<comment type="catalytic activity">
    <reaction evidence="1 21">
        <text>(6S)-5-methyl-5,6,7,8-tetrahydrofolate + L-homocysteine = (6S)-5,6,7,8-tetrahydrofolate + L-methionine</text>
        <dbReference type="Rhea" id="RHEA:11172"/>
        <dbReference type="ChEBI" id="CHEBI:18608"/>
        <dbReference type="ChEBI" id="CHEBI:57453"/>
        <dbReference type="ChEBI" id="CHEBI:57844"/>
        <dbReference type="ChEBI" id="CHEBI:58199"/>
        <dbReference type="EC" id="2.1.1.13"/>
    </reaction>
</comment>
<evidence type="ECO:0000259" key="26">
    <source>
        <dbReference type="PROSITE" id="PS51332"/>
    </source>
</evidence>
<dbReference type="CDD" id="cd00740">
    <property type="entry name" value="MeTr"/>
    <property type="match status" value="1"/>
</dbReference>
<dbReference type="Gene3D" id="3.20.20.330">
    <property type="entry name" value="Homocysteine-binding-like domain"/>
    <property type="match status" value="1"/>
</dbReference>
<gene>
    <name evidence="28" type="primary">metH</name>
    <name evidence="28" type="ORF">RF679_18210</name>
</gene>
<keyword evidence="13 21" id="KW-0479">Metal-binding</keyword>
<evidence type="ECO:0000256" key="10">
    <source>
        <dbReference type="ARBA" id="ARBA00022628"/>
    </source>
</evidence>
<evidence type="ECO:0000256" key="4">
    <source>
        <dbReference type="ARBA" id="ARBA00005178"/>
    </source>
</evidence>
<evidence type="ECO:0000256" key="11">
    <source>
        <dbReference type="ARBA" id="ARBA00022679"/>
    </source>
</evidence>
<feature type="binding site" evidence="22">
    <location>
        <position position="258"/>
    </location>
    <ligand>
        <name>Zn(2+)</name>
        <dbReference type="ChEBI" id="CHEBI:29105"/>
    </ligand>
</feature>
<dbReference type="Gene3D" id="1.10.1240.10">
    <property type="entry name" value="Methionine synthase domain"/>
    <property type="match status" value="1"/>
</dbReference>
<protein>
    <recommendedName>
        <fullName evidence="7 20">Methionine synthase</fullName>
        <ecNumber evidence="6 20">2.1.1.13</ecNumber>
    </recommendedName>
    <alternativeName>
        <fullName evidence="19 21">5-methyltetrahydrofolate--homocysteine methyltransferase</fullName>
    </alternativeName>
</protein>
<evidence type="ECO:0000256" key="15">
    <source>
        <dbReference type="ARBA" id="ARBA00022833"/>
    </source>
</evidence>
<keyword evidence="9 21" id="KW-0028">Amino-acid biosynthesis</keyword>
<feature type="domain" description="B12-binding N-terminal" evidence="27">
    <location>
        <begin position="660"/>
        <end position="754"/>
    </location>
</feature>
<dbReference type="Gene3D" id="3.10.196.10">
    <property type="entry name" value="Vitamin B12-dependent methionine synthase, activation domain"/>
    <property type="match status" value="1"/>
</dbReference>
<evidence type="ECO:0000256" key="3">
    <source>
        <dbReference type="ARBA" id="ARBA00001956"/>
    </source>
</evidence>
<feature type="binding site" evidence="22">
    <location>
        <position position="324"/>
    </location>
    <ligand>
        <name>Zn(2+)</name>
        <dbReference type="ChEBI" id="CHEBI:29105"/>
    </ligand>
</feature>
<feature type="binding site" evidence="22">
    <location>
        <position position="323"/>
    </location>
    <ligand>
        <name>Zn(2+)</name>
        <dbReference type="ChEBI" id="CHEBI:29105"/>
    </ligand>
</feature>
<dbReference type="RefSeq" id="WP_309482043.1">
    <property type="nucleotide sequence ID" value="NZ_CP133720.1"/>
</dbReference>
<dbReference type="InterPro" id="IPR033706">
    <property type="entry name" value="Met_synthase_B12-bd"/>
</dbReference>
<evidence type="ECO:0000259" key="23">
    <source>
        <dbReference type="PROSITE" id="PS50970"/>
    </source>
</evidence>
<dbReference type="InterPro" id="IPR003726">
    <property type="entry name" value="HCY_dom"/>
</dbReference>
<dbReference type="InterPro" id="IPR000489">
    <property type="entry name" value="Pterin-binding_dom"/>
</dbReference>
<evidence type="ECO:0000259" key="27">
    <source>
        <dbReference type="PROSITE" id="PS51337"/>
    </source>
</evidence>
<dbReference type="InterPro" id="IPR006158">
    <property type="entry name" value="Cobalamin-bd"/>
</dbReference>
<dbReference type="Proteomes" id="UP001181355">
    <property type="component" value="Chromosome"/>
</dbReference>
<evidence type="ECO:0000256" key="9">
    <source>
        <dbReference type="ARBA" id="ARBA00022605"/>
    </source>
</evidence>
<keyword evidence="12 21" id="KW-0949">S-adenosyl-L-methionine</keyword>
<proteinExistence type="inferred from homology"/>
<dbReference type="SMART" id="SM01018">
    <property type="entry name" value="B12-binding_2"/>
    <property type="match status" value="1"/>
</dbReference>
<feature type="domain" description="AdoMet activation" evidence="25">
    <location>
        <begin position="913"/>
        <end position="1245"/>
    </location>
</feature>
<evidence type="ECO:0000256" key="13">
    <source>
        <dbReference type="ARBA" id="ARBA00022723"/>
    </source>
</evidence>
<evidence type="ECO:0000256" key="16">
    <source>
        <dbReference type="ARBA" id="ARBA00023167"/>
    </source>
</evidence>
<evidence type="ECO:0000256" key="21">
    <source>
        <dbReference type="PIRNR" id="PIRNR000381"/>
    </source>
</evidence>